<dbReference type="EMBL" id="JANAKD010000892">
    <property type="protein sequence ID" value="KAJ3486572.1"/>
    <property type="molecule type" value="Genomic_DNA"/>
</dbReference>
<evidence type="ECO:0000313" key="1">
    <source>
        <dbReference type="EMBL" id="KAJ3486572.1"/>
    </source>
</evidence>
<accession>A0ACC1QQW5</accession>
<organism evidence="1 2">
    <name type="scientific">Lecanicillium saksenae</name>
    <dbReference type="NCBI Taxonomy" id="468837"/>
    <lineage>
        <taxon>Eukaryota</taxon>
        <taxon>Fungi</taxon>
        <taxon>Dikarya</taxon>
        <taxon>Ascomycota</taxon>
        <taxon>Pezizomycotina</taxon>
        <taxon>Sordariomycetes</taxon>
        <taxon>Hypocreomycetidae</taxon>
        <taxon>Hypocreales</taxon>
        <taxon>Cordycipitaceae</taxon>
        <taxon>Lecanicillium</taxon>
    </lineage>
</organism>
<proteinExistence type="predicted"/>
<evidence type="ECO:0000313" key="2">
    <source>
        <dbReference type="Proteomes" id="UP001148737"/>
    </source>
</evidence>
<gene>
    <name evidence="1" type="ORF">NLG97_g6589</name>
</gene>
<dbReference type="Proteomes" id="UP001148737">
    <property type="component" value="Unassembled WGS sequence"/>
</dbReference>
<comment type="caution">
    <text evidence="1">The sequence shown here is derived from an EMBL/GenBank/DDBJ whole genome shotgun (WGS) entry which is preliminary data.</text>
</comment>
<sequence>MVSNPQCLTWEEIVCLFNLAKGSVSCVGFAKSPGRRCQMARNRNAVRLAYGVLDNMTPLRYGIGTKAKQDLSEIAGLMLCHHHVDQSRHVIFGWTKKAEEEIGKLNKPPRHQENNSSQTRAELQEALEEILERLRRLEKESQGNPASRNFNSGQKTHAWNDGPFTKTKSNTFGSDPFTPRPPWAGAFNSPLNFENDPHSRGATGSSCHGPDQKPKNATHSSSRSTTPPPNHPKPAYKSAPKQAPRPAPTPTPKPEPTPTKKTERQIWDETWDKYLASWVHLDKNPKNLDLKVPWPTKSGNVADVTEENVRRFFWEGPSNGKKAGEEWFSSMRAETKRWHTDKIMARFAPGAVAQHKKALDLIAQVVIILWQDSKKNRHKS</sequence>
<protein>
    <submittedName>
        <fullName evidence="1">Uncharacterized protein</fullName>
    </submittedName>
</protein>
<name>A0ACC1QQW5_9HYPO</name>
<keyword evidence="2" id="KW-1185">Reference proteome</keyword>
<reference evidence="1" key="1">
    <citation type="submission" date="2022-07" db="EMBL/GenBank/DDBJ databases">
        <title>Genome Sequence of Lecanicillium saksenae.</title>
        <authorList>
            <person name="Buettner E."/>
        </authorList>
    </citation>
    <scope>NUCLEOTIDE SEQUENCE</scope>
    <source>
        <strain evidence="1">VT-O1</strain>
    </source>
</reference>